<dbReference type="PANTHER" id="PTHR47067:SF4">
    <property type="entry name" value="PROTEIN WVD2-LIKE 7 ISOFORM X1"/>
    <property type="match status" value="1"/>
</dbReference>
<feature type="compositionally biased region" description="Polar residues" evidence="1">
    <location>
        <begin position="109"/>
        <end position="127"/>
    </location>
</feature>
<evidence type="ECO:0000256" key="1">
    <source>
        <dbReference type="SAM" id="MobiDB-lite"/>
    </source>
</evidence>
<protein>
    <recommendedName>
        <fullName evidence="3">TPX2 C-terminal domain-containing protein</fullName>
    </recommendedName>
</protein>
<sequence>MATDTDHHRRHHHHSYCNNWPNPNCLPSDAQHPQQEISIPELIDHGSISFGRFAAESLAWEKWSVFSHNRCQEELEKFKAPGLVAQKKAYFEEYYQKIRAMKKLRAEQQETNLSDPCQEEQSSTKQADNSDEITKAKEEKKPNDVDQIKISETGTITDQDSLGEISMDKSAVAEQQGNNLDDNVNMGNESNICSSTIEPEHFANKAAPKPAPSVKRCSKTAQQYNLFPNTVKPSANKPKDYAPPSKNKGNGASARNKTKLDCRTKKDVIKPAEKPMSSLDRDITGKTGNSLVSSKRTTPKVASNIESNMVPSHRSFTGAHSSLTVLHRSVLKDKLAASSSSIRGGLTRANSNSKGLVKKSTSKEITVTGSVRNMDLAKRTCAGVAGKSIELSSQHMIPKRGQSENQKPKSMSRSLPAQNKSNQNFGNEFGRRNFVGGKQKEVTNAAGLGRVSKPASSMPLGTHKASNLKLEHKVVPWQSADLTHARSDPRHKMPGWR</sequence>
<proteinExistence type="predicted"/>
<organism evidence="2">
    <name type="scientific">Davidia involucrata</name>
    <name type="common">Dove tree</name>
    <dbReference type="NCBI Taxonomy" id="16924"/>
    <lineage>
        <taxon>Eukaryota</taxon>
        <taxon>Viridiplantae</taxon>
        <taxon>Streptophyta</taxon>
        <taxon>Embryophyta</taxon>
        <taxon>Tracheophyta</taxon>
        <taxon>Spermatophyta</taxon>
        <taxon>Magnoliopsida</taxon>
        <taxon>eudicotyledons</taxon>
        <taxon>Gunneridae</taxon>
        <taxon>Pentapetalae</taxon>
        <taxon>asterids</taxon>
        <taxon>Cornales</taxon>
        <taxon>Nyssaceae</taxon>
        <taxon>Davidia</taxon>
    </lineage>
</organism>
<name>A0A5B7AL22_DAVIN</name>
<reference evidence="2" key="1">
    <citation type="submission" date="2019-08" db="EMBL/GenBank/DDBJ databases">
        <title>Reference gene set and small RNA set construction with multiple tissues from Davidia involucrata Baill.</title>
        <authorList>
            <person name="Yang H."/>
            <person name="Zhou C."/>
            <person name="Li G."/>
            <person name="Wang J."/>
            <person name="Gao P."/>
            <person name="Wang M."/>
            <person name="Wang R."/>
            <person name="Zhao Y."/>
        </authorList>
    </citation>
    <scope>NUCLEOTIDE SEQUENCE</scope>
    <source>
        <tissue evidence="2">Mixed with DoveR01_LX</tissue>
    </source>
</reference>
<dbReference type="PANTHER" id="PTHR47067">
    <property type="entry name" value="TPX2 (TARGETING PROTEIN FOR XKLP2) PROTEIN FAMILY-RELATED"/>
    <property type="match status" value="1"/>
</dbReference>
<feature type="region of interest" description="Disordered" evidence="1">
    <location>
        <begin position="391"/>
        <end position="431"/>
    </location>
</feature>
<feature type="compositionally biased region" description="Polar residues" evidence="1">
    <location>
        <begin position="150"/>
        <end position="160"/>
    </location>
</feature>
<feature type="region of interest" description="Disordered" evidence="1">
    <location>
        <begin position="107"/>
        <end position="162"/>
    </location>
</feature>
<gene>
    <name evidence="2" type="ORF">Din_026236</name>
</gene>
<feature type="compositionally biased region" description="Polar residues" evidence="1">
    <location>
        <begin position="337"/>
        <end position="354"/>
    </location>
</feature>
<accession>A0A5B7AL22</accession>
<feature type="region of interest" description="Disordered" evidence="1">
    <location>
        <begin position="336"/>
        <end position="361"/>
    </location>
</feature>
<dbReference type="AlphaFoldDB" id="A0A5B7AL22"/>
<evidence type="ECO:0000313" key="2">
    <source>
        <dbReference type="EMBL" id="MPA56795.1"/>
    </source>
</evidence>
<dbReference type="EMBL" id="GHES01026236">
    <property type="protein sequence ID" value="MPA56795.1"/>
    <property type="molecule type" value="Transcribed_RNA"/>
</dbReference>
<dbReference type="InterPro" id="IPR044216">
    <property type="entry name" value="WDL7"/>
</dbReference>
<feature type="compositionally biased region" description="Polar residues" evidence="1">
    <location>
        <begin position="286"/>
        <end position="299"/>
    </location>
</feature>
<feature type="compositionally biased region" description="Polar residues" evidence="1">
    <location>
        <begin position="403"/>
        <end position="426"/>
    </location>
</feature>
<feature type="compositionally biased region" description="Basic and acidic residues" evidence="1">
    <location>
        <begin position="132"/>
        <end position="149"/>
    </location>
</feature>
<feature type="region of interest" description="Disordered" evidence="1">
    <location>
        <begin position="227"/>
        <end position="261"/>
    </location>
</feature>
<evidence type="ECO:0008006" key="3">
    <source>
        <dbReference type="Google" id="ProtNLM"/>
    </source>
</evidence>
<feature type="region of interest" description="Disordered" evidence="1">
    <location>
        <begin position="277"/>
        <end position="299"/>
    </location>
</feature>